<feature type="region of interest" description="Disordered" evidence="1">
    <location>
        <begin position="31"/>
        <end position="54"/>
    </location>
</feature>
<dbReference type="EMBL" id="SZUA01000001">
    <property type="protein sequence ID" value="TKR34066.1"/>
    <property type="molecule type" value="Genomic_DNA"/>
</dbReference>
<organism evidence="3 4">
    <name type="scientific">Luteimonas gilva</name>
    <dbReference type="NCBI Taxonomy" id="2572684"/>
    <lineage>
        <taxon>Bacteria</taxon>
        <taxon>Pseudomonadati</taxon>
        <taxon>Pseudomonadota</taxon>
        <taxon>Gammaproteobacteria</taxon>
        <taxon>Lysobacterales</taxon>
        <taxon>Lysobacteraceae</taxon>
        <taxon>Luteimonas</taxon>
    </lineage>
</organism>
<keyword evidence="4" id="KW-1185">Reference proteome</keyword>
<evidence type="ECO:0000256" key="2">
    <source>
        <dbReference type="SAM" id="SignalP"/>
    </source>
</evidence>
<dbReference type="RefSeq" id="WP_137266269.1">
    <property type="nucleotide sequence ID" value="NZ_SZUA01000001.1"/>
</dbReference>
<comment type="caution">
    <text evidence="3">The sequence shown here is derived from an EMBL/GenBank/DDBJ whole genome shotgun (WGS) entry which is preliminary data.</text>
</comment>
<dbReference type="AlphaFoldDB" id="A0A4U5JXZ7"/>
<protein>
    <recommendedName>
        <fullName evidence="5">Secreted protein</fullName>
    </recommendedName>
</protein>
<dbReference type="Proteomes" id="UP000308707">
    <property type="component" value="Unassembled WGS sequence"/>
</dbReference>
<reference evidence="3 4" key="1">
    <citation type="submission" date="2019-04" db="EMBL/GenBank/DDBJ databases">
        <title>Reference strain of H23.</title>
        <authorList>
            <person name="Luo X."/>
        </authorList>
    </citation>
    <scope>NUCLEOTIDE SEQUENCE [LARGE SCALE GENOMIC DNA]</scope>
    <source>
        <strain evidence="3 4">H23</strain>
    </source>
</reference>
<sequence>MRYAIRCFLAACLAAAVAACTAPPTSAATDEAQSAAPAPVKPRPTTGGPLPAERARADIDRSCRTDADCVVKDVRNCCGAMPSCVSVDAKIDPAKVQEDCQRGGSMAVCGFPAIEGCKCARGHCVAIAPAIDPSIDPAPAPPVEE</sequence>
<feature type="chain" id="PRO_5020836963" description="Secreted protein" evidence="2">
    <location>
        <begin position="28"/>
        <end position="145"/>
    </location>
</feature>
<dbReference type="OrthoDB" id="5959317at2"/>
<name>A0A4U5JXZ7_9GAMM</name>
<evidence type="ECO:0000256" key="1">
    <source>
        <dbReference type="SAM" id="MobiDB-lite"/>
    </source>
</evidence>
<accession>A0A4U5JXZ7</accession>
<evidence type="ECO:0000313" key="3">
    <source>
        <dbReference type="EMBL" id="TKR34066.1"/>
    </source>
</evidence>
<keyword evidence="2" id="KW-0732">Signal</keyword>
<proteinExistence type="predicted"/>
<dbReference type="PROSITE" id="PS51257">
    <property type="entry name" value="PROKAR_LIPOPROTEIN"/>
    <property type="match status" value="1"/>
</dbReference>
<evidence type="ECO:0000313" key="4">
    <source>
        <dbReference type="Proteomes" id="UP000308707"/>
    </source>
</evidence>
<gene>
    <name evidence="3" type="ORF">FCE95_07300</name>
</gene>
<evidence type="ECO:0008006" key="5">
    <source>
        <dbReference type="Google" id="ProtNLM"/>
    </source>
</evidence>
<feature type="signal peptide" evidence="2">
    <location>
        <begin position="1"/>
        <end position="27"/>
    </location>
</feature>